<accession>A0A841BJW9</accession>
<gene>
    <name evidence="2" type="ORF">F4553_000570</name>
</gene>
<dbReference type="EMBL" id="JACHMN010000001">
    <property type="protein sequence ID" value="MBB5867191.1"/>
    <property type="molecule type" value="Genomic_DNA"/>
</dbReference>
<keyword evidence="3" id="KW-1185">Reference proteome</keyword>
<name>A0A841BJW9_9ACTN</name>
<reference evidence="2 3" key="1">
    <citation type="submission" date="2020-08" db="EMBL/GenBank/DDBJ databases">
        <title>Sequencing the genomes of 1000 actinobacteria strains.</title>
        <authorList>
            <person name="Klenk H.-P."/>
        </authorList>
    </citation>
    <scope>NUCLEOTIDE SEQUENCE [LARGE SCALE GENOMIC DNA]</scope>
    <source>
        <strain evidence="2 3">DSM 45362</strain>
    </source>
</reference>
<protein>
    <recommendedName>
        <fullName evidence="4">CU044_5270 family protein</fullName>
    </recommendedName>
</protein>
<evidence type="ECO:0000313" key="3">
    <source>
        <dbReference type="Proteomes" id="UP000587527"/>
    </source>
</evidence>
<evidence type="ECO:0000256" key="1">
    <source>
        <dbReference type="SAM" id="MobiDB-lite"/>
    </source>
</evidence>
<evidence type="ECO:0008006" key="4">
    <source>
        <dbReference type="Google" id="ProtNLM"/>
    </source>
</evidence>
<feature type="compositionally biased region" description="Basic and acidic residues" evidence="1">
    <location>
        <begin position="34"/>
        <end position="44"/>
    </location>
</feature>
<evidence type="ECO:0000313" key="2">
    <source>
        <dbReference type="EMBL" id="MBB5867191.1"/>
    </source>
</evidence>
<sequence length="356" mass="37694">MKDNEYFEDLTRRAARATDPWRHVDPGPPLSAADLRRQAERPDRQPSGWNRLRELVGGRARPGVMTWPRTGVVGGVVLALLVAVGVGFAQTPGAAPDAVYGAPGSLRLEFPGDAPAARDTLKELAARVAAVHDDPGTGGYSYLRVQTWSADLTSGKAAYTGTFTAADEQLWVAGDRSGRRVITDLPAQRAGAVTAERTGPNPPARADARDVAEFAPGELSLVIDEVSSEPSIFAGQLAYHDSSPGPQAPLRSIAAICRYHLLTPAQRAVALTVLANTDGVLFRGRVTDRAGRPGLAFSADNPGAATRDLLIVDAATGGLLGHEQIMLVRPDRADIPVPSTFTYVIYLAGRRVNAVA</sequence>
<comment type="caution">
    <text evidence="2">The sequence shown here is derived from an EMBL/GenBank/DDBJ whole genome shotgun (WGS) entry which is preliminary data.</text>
</comment>
<proteinExistence type="predicted"/>
<dbReference type="RefSeq" id="WP_184831631.1">
    <property type="nucleotide sequence ID" value="NZ_JACHMN010000001.1"/>
</dbReference>
<dbReference type="AlphaFoldDB" id="A0A841BJW9"/>
<dbReference type="Proteomes" id="UP000587527">
    <property type="component" value="Unassembled WGS sequence"/>
</dbReference>
<organism evidence="2 3">
    <name type="scientific">Allocatelliglobosispora scoriae</name>
    <dbReference type="NCBI Taxonomy" id="643052"/>
    <lineage>
        <taxon>Bacteria</taxon>
        <taxon>Bacillati</taxon>
        <taxon>Actinomycetota</taxon>
        <taxon>Actinomycetes</taxon>
        <taxon>Micromonosporales</taxon>
        <taxon>Micromonosporaceae</taxon>
        <taxon>Allocatelliglobosispora</taxon>
    </lineage>
</organism>
<feature type="region of interest" description="Disordered" evidence="1">
    <location>
        <begin position="17"/>
        <end position="49"/>
    </location>
</feature>